<evidence type="ECO:0000313" key="1">
    <source>
        <dbReference type="EMBL" id="CAB3999480.1"/>
    </source>
</evidence>
<name>A0A6S7H931_PARCT</name>
<evidence type="ECO:0000313" key="2">
    <source>
        <dbReference type="Proteomes" id="UP001152795"/>
    </source>
</evidence>
<protein>
    <submittedName>
        <fullName evidence="1">Uncharacterized protein</fullName>
    </submittedName>
</protein>
<dbReference type="EMBL" id="CACRXK020003597">
    <property type="protein sequence ID" value="CAB3999480.1"/>
    <property type="molecule type" value="Genomic_DNA"/>
</dbReference>
<proteinExistence type="predicted"/>
<accession>A0A6S7H931</accession>
<dbReference type="OrthoDB" id="768353at2759"/>
<dbReference type="AlphaFoldDB" id="A0A6S7H931"/>
<keyword evidence="2" id="KW-1185">Reference proteome</keyword>
<dbReference type="Proteomes" id="UP001152795">
    <property type="component" value="Unassembled WGS sequence"/>
</dbReference>
<reference evidence="1" key="1">
    <citation type="submission" date="2020-04" db="EMBL/GenBank/DDBJ databases">
        <authorList>
            <person name="Alioto T."/>
            <person name="Alioto T."/>
            <person name="Gomez Garrido J."/>
        </authorList>
    </citation>
    <scope>NUCLEOTIDE SEQUENCE</scope>
    <source>
        <strain evidence="1">A484AB</strain>
    </source>
</reference>
<sequence>MTQEYNYLGLSLSSNGKFTLAVKQLADKAHRAMNSTRKKLDIRKLPPNLAIKIFDSIISPILLYNSEVWGAFANHDLNKWDQSPTEKIRSKFCKIYLGVNRKATNIASRGEMGKLPLLIAILKRLIKYIVHINTLPDYTIVKQALLLSKDLFLDNKPSFYSNVMHLIKNYASSTNELNDLELTTNSHLHQYLDNAKVKYNNFWKHKLNNCSKLDFYKKFKTDYKLEKYLANIKNQPQRRALSQFRISCHKLNVECGRYHNVPRE</sequence>
<organism evidence="1 2">
    <name type="scientific">Paramuricea clavata</name>
    <name type="common">Red gorgonian</name>
    <name type="synonym">Violescent sea-whip</name>
    <dbReference type="NCBI Taxonomy" id="317549"/>
    <lineage>
        <taxon>Eukaryota</taxon>
        <taxon>Metazoa</taxon>
        <taxon>Cnidaria</taxon>
        <taxon>Anthozoa</taxon>
        <taxon>Octocorallia</taxon>
        <taxon>Malacalcyonacea</taxon>
        <taxon>Plexauridae</taxon>
        <taxon>Paramuricea</taxon>
    </lineage>
</organism>
<comment type="caution">
    <text evidence="1">The sequence shown here is derived from an EMBL/GenBank/DDBJ whole genome shotgun (WGS) entry which is preliminary data.</text>
</comment>
<gene>
    <name evidence="1" type="ORF">PACLA_8A081712</name>
</gene>